<dbReference type="InterPro" id="IPR016181">
    <property type="entry name" value="Acyl_CoA_acyltransferase"/>
</dbReference>
<evidence type="ECO:0000256" key="4">
    <source>
        <dbReference type="ARBA" id="ARBA00022603"/>
    </source>
</evidence>
<evidence type="ECO:0000313" key="9">
    <source>
        <dbReference type="EMBL" id="DAZ94206.1"/>
    </source>
</evidence>
<dbReference type="Pfam" id="PF00583">
    <property type="entry name" value="Acetyltransf_1"/>
    <property type="match status" value="1"/>
</dbReference>
<evidence type="ECO:0000256" key="3">
    <source>
        <dbReference type="ARBA" id="ARBA00012834"/>
    </source>
</evidence>
<keyword evidence="5" id="KW-0808">Transferase</keyword>
<evidence type="ECO:0000256" key="6">
    <source>
        <dbReference type="ARBA" id="ARBA00022691"/>
    </source>
</evidence>
<dbReference type="InterPro" id="IPR016651">
    <property type="entry name" value="LCMT1"/>
</dbReference>
<evidence type="ECO:0000259" key="8">
    <source>
        <dbReference type="PROSITE" id="PS51186"/>
    </source>
</evidence>
<dbReference type="Gene3D" id="3.40.630.30">
    <property type="match status" value="1"/>
</dbReference>
<evidence type="ECO:0000256" key="7">
    <source>
        <dbReference type="ARBA" id="ARBA00032526"/>
    </source>
</evidence>
<sequence length="526" mass="58357">MAPSTSDHNVTETAYDAIKCKLSAAQLGYFADDFLGVFVDKPKRRIPLIHRGYYLRRIALDACVDGFLAEHQAAGKEIQILSLGAGFDTLSYRVRQERGSTAVKHFVEVDCNAIVDEKVHVTTKPETFQTLFPGAICLPHQQNASNKVKLQVANEGSTTPFYSLVACDLGDVAGLEEALLSMNVNPSLPTLVIAECVVSYLDADRGTSLLKRLSEWFNEAVAVMYDPIEMMGAFGSTLQGYFNVKGCELRSLRKFQTPAEHLERACVAAAWKRCRIIDMNAVYRGLVSDPEQQRLLTLEAFDEFGDWALANAHYGITICSNIAREPLDSTLDVVDTFCATASVCGASYQVIERCQPALRSRLVVRSFRREDGDVVRKLFESSHLAYSCKAVRKFVAGRLASDMAYITRAFMLRPGHNFWVAELDGEVVGCVGLKARMSSGNESATINDAELCRLSVSKHCRRQKIATSLVATLERFARAYGYSAVYLETIGTMTEAQRLYEALGYTKLETQKFSSFELVPFRKSMG</sequence>
<dbReference type="EMBL" id="DAKRPA010000263">
    <property type="protein sequence ID" value="DAZ94206.1"/>
    <property type="molecule type" value="Genomic_DNA"/>
</dbReference>
<keyword evidence="10" id="KW-1185">Reference proteome</keyword>
<dbReference type="Gene3D" id="3.40.50.150">
    <property type="entry name" value="Vaccinia Virus protein VP39"/>
    <property type="match status" value="1"/>
</dbReference>
<dbReference type="AlphaFoldDB" id="A0AAV2YL22"/>
<evidence type="ECO:0000256" key="2">
    <source>
        <dbReference type="ARBA" id="ARBA00010703"/>
    </source>
</evidence>
<keyword evidence="6" id="KW-0949">S-adenosyl-L-methionine</keyword>
<dbReference type="GO" id="GO:0016747">
    <property type="term" value="F:acyltransferase activity, transferring groups other than amino-acyl groups"/>
    <property type="evidence" value="ECO:0007669"/>
    <property type="project" value="InterPro"/>
</dbReference>
<dbReference type="InterPro" id="IPR000182">
    <property type="entry name" value="GNAT_dom"/>
</dbReference>
<reference evidence="9" key="1">
    <citation type="submission" date="2022-11" db="EMBL/GenBank/DDBJ databases">
        <authorList>
            <person name="Morgan W.R."/>
            <person name="Tartar A."/>
        </authorList>
    </citation>
    <scope>NUCLEOTIDE SEQUENCE</scope>
    <source>
        <strain evidence="9">ARSEF 373</strain>
    </source>
</reference>
<feature type="domain" description="N-acetyltransferase" evidence="8">
    <location>
        <begin position="362"/>
        <end position="526"/>
    </location>
</feature>
<dbReference type="SUPFAM" id="SSF55729">
    <property type="entry name" value="Acyl-CoA N-acyltransferases (Nat)"/>
    <property type="match status" value="1"/>
</dbReference>
<name>A0AAV2YL22_9STRA</name>
<reference evidence="9" key="2">
    <citation type="journal article" date="2023" name="Microbiol Resour">
        <title>Decontamination and Annotation of the Draft Genome Sequence of the Oomycete Lagenidium giganteum ARSEF 373.</title>
        <authorList>
            <person name="Morgan W.R."/>
            <person name="Tartar A."/>
        </authorList>
    </citation>
    <scope>NUCLEOTIDE SEQUENCE</scope>
    <source>
        <strain evidence="9">ARSEF 373</strain>
    </source>
</reference>
<comment type="caution">
    <text evidence="9">The sequence shown here is derived from an EMBL/GenBank/DDBJ whole genome shotgun (WGS) entry which is preliminary data.</text>
</comment>
<dbReference type="EC" id="2.1.1.233" evidence="3"/>
<accession>A0AAV2YL22</accession>
<dbReference type="PANTHER" id="PTHR13600:SF21">
    <property type="entry name" value="LEUCINE CARBOXYL METHYLTRANSFERASE 1"/>
    <property type="match status" value="1"/>
</dbReference>
<dbReference type="GO" id="GO:0032259">
    <property type="term" value="P:methylation"/>
    <property type="evidence" value="ECO:0007669"/>
    <property type="project" value="UniProtKB-KW"/>
</dbReference>
<comment type="similarity">
    <text evidence="2">Belongs to the methyltransferase superfamily. LCMT family.</text>
</comment>
<dbReference type="SUPFAM" id="SSF53335">
    <property type="entry name" value="S-adenosyl-L-methionine-dependent methyltransferases"/>
    <property type="match status" value="1"/>
</dbReference>
<protein>
    <recommendedName>
        <fullName evidence="3">[phosphatase 2A protein]-leucine-carboxy methyltransferase</fullName>
        <ecNumber evidence="3">2.1.1.233</ecNumber>
    </recommendedName>
    <alternativeName>
        <fullName evidence="7">[Phosphatase 2A protein]-leucine-carboxy methyltransferase 1</fullName>
    </alternativeName>
</protein>
<gene>
    <name evidence="9" type="ORF">N0F65_000433</name>
</gene>
<dbReference type="InterPro" id="IPR029063">
    <property type="entry name" value="SAM-dependent_MTases_sf"/>
</dbReference>
<dbReference type="PANTHER" id="PTHR13600">
    <property type="entry name" value="LEUCINE CARBOXYL METHYLTRANSFERASE"/>
    <property type="match status" value="1"/>
</dbReference>
<evidence type="ECO:0000313" key="10">
    <source>
        <dbReference type="Proteomes" id="UP001146120"/>
    </source>
</evidence>
<dbReference type="CDD" id="cd04301">
    <property type="entry name" value="NAT_SF"/>
    <property type="match status" value="1"/>
</dbReference>
<comment type="catalytic activity">
    <reaction evidence="1">
        <text>[phosphatase 2A protein]-C-terminal L-leucine + S-adenosyl-L-methionine = [phosphatase 2A protein]-C-terminal L-leucine methyl ester + S-adenosyl-L-homocysteine</text>
        <dbReference type="Rhea" id="RHEA:48544"/>
        <dbReference type="Rhea" id="RHEA-COMP:12134"/>
        <dbReference type="Rhea" id="RHEA-COMP:12135"/>
        <dbReference type="ChEBI" id="CHEBI:57856"/>
        <dbReference type="ChEBI" id="CHEBI:59789"/>
        <dbReference type="ChEBI" id="CHEBI:90516"/>
        <dbReference type="ChEBI" id="CHEBI:90517"/>
        <dbReference type="EC" id="2.1.1.233"/>
    </reaction>
</comment>
<dbReference type="Proteomes" id="UP001146120">
    <property type="component" value="Unassembled WGS sequence"/>
</dbReference>
<dbReference type="PROSITE" id="PS51186">
    <property type="entry name" value="GNAT"/>
    <property type="match status" value="1"/>
</dbReference>
<evidence type="ECO:0000256" key="5">
    <source>
        <dbReference type="ARBA" id="ARBA00022679"/>
    </source>
</evidence>
<proteinExistence type="inferred from homology"/>
<keyword evidence="4" id="KW-0489">Methyltransferase</keyword>
<dbReference type="InterPro" id="IPR007213">
    <property type="entry name" value="Ppm1/Ppm2/Tcmp"/>
</dbReference>
<evidence type="ECO:0000256" key="1">
    <source>
        <dbReference type="ARBA" id="ARBA00000724"/>
    </source>
</evidence>
<dbReference type="Pfam" id="PF04072">
    <property type="entry name" value="LCM"/>
    <property type="match status" value="1"/>
</dbReference>
<organism evidence="9 10">
    <name type="scientific">Lagenidium giganteum</name>
    <dbReference type="NCBI Taxonomy" id="4803"/>
    <lineage>
        <taxon>Eukaryota</taxon>
        <taxon>Sar</taxon>
        <taxon>Stramenopiles</taxon>
        <taxon>Oomycota</taxon>
        <taxon>Peronosporomycetes</taxon>
        <taxon>Pythiales</taxon>
        <taxon>Pythiaceae</taxon>
    </lineage>
</organism>
<dbReference type="GO" id="GO:0018423">
    <property type="term" value="F:protein C-terminal leucine carboxyl O-methyltransferase activity"/>
    <property type="evidence" value="ECO:0007669"/>
    <property type="project" value="UniProtKB-EC"/>
</dbReference>